<dbReference type="InterPro" id="IPR003607">
    <property type="entry name" value="HD/PDEase_dom"/>
</dbReference>
<feature type="domain" description="HD" evidence="7">
    <location>
        <begin position="26"/>
        <end position="139"/>
    </location>
</feature>
<protein>
    <recommendedName>
        <fullName evidence="1">bis(5'-nucleosyl)-tetraphosphatase (symmetrical)</fullName>
        <ecNumber evidence="1">3.6.1.41</ecNumber>
    </recommendedName>
</protein>
<dbReference type="NCBIfam" id="TIGR00488">
    <property type="entry name" value="bis(5'-nucleosyl)-tetraphosphatase (symmetrical) YqeK"/>
    <property type="match status" value="1"/>
</dbReference>
<dbReference type="AlphaFoldDB" id="A0A9D1HDD1"/>
<dbReference type="InterPro" id="IPR006674">
    <property type="entry name" value="HD_domain"/>
</dbReference>
<evidence type="ECO:0000259" key="7">
    <source>
        <dbReference type="PROSITE" id="PS51831"/>
    </source>
</evidence>
<dbReference type="InterPro" id="IPR051094">
    <property type="entry name" value="Diverse_Catalytic_Enzymes"/>
</dbReference>
<accession>A0A9D1HDD1</accession>
<evidence type="ECO:0000256" key="3">
    <source>
        <dbReference type="ARBA" id="ARBA00022741"/>
    </source>
</evidence>
<dbReference type="Gene3D" id="1.10.3210.10">
    <property type="entry name" value="Hypothetical protein af1432"/>
    <property type="match status" value="1"/>
</dbReference>
<evidence type="ECO:0000256" key="4">
    <source>
        <dbReference type="ARBA" id="ARBA00022801"/>
    </source>
</evidence>
<dbReference type="EC" id="3.6.1.41" evidence="1"/>
<dbReference type="SMART" id="SM00471">
    <property type="entry name" value="HDc"/>
    <property type="match status" value="1"/>
</dbReference>
<evidence type="ECO:0000256" key="1">
    <source>
        <dbReference type="ARBA" id="ARBA00012506"/>
    </source>
</evidence>
<organism evidence="8 9">
    <name type="scientific">Candidatus Allocopromorpha excrementavium</name>
    <dbReference type="NCBI Taxonomy" id="2840741"/>
    <lineage>
        <taxon>Bacteria</taxon>
        <taxon>Bacillati</taxon>
        <taxon>Bacillota</taxon>
        <taxon>Clostridia</taxon>
        <taxon>Eubacteriales</taxon>
        <taxon>Eubacteriaceae</taxon>
        <taxon>Eubacteriaceae incertae sedis</taxon>
        <taxon>Candidatus Allocopromorpha</taxon>
    </lineage>
</organism>
<gene>
    <name evidence="8" type="primary">yqeK</name>
    <name evidence="8" type="ORF">IAD12_07035</name>
</gene>
<dbReference type="PROSITE" id="PS51831">
    <property type="entry name" value="HD"/>
    <property type="match status" value="1"/>
</dbReference>
<dbReference type="EMBL" id="DVLX01000086">
    <property type="protein sequence ID" value="HIT99991.1"/>
    <property type="molecule type" value="Genomic_DNA"/>
</dbReference>
<dbReference type="NCBIfam" id="TIGR00277">
    <property type="entry name" value="HDIG"/>
    <property type="match status" value="1"/>
</dbReference>
<dbReference type="GO" id="GO:0000166">
    <property type="term" value="F:nucleotide binding"/>
    <property type="evidence" value="ECO:0007669"/>
    <property type="project" value="UniProtKB-KW"/>
</dbReference>
<keyword evidence="5" id="KW-0408">Iron</keyword>
<dbReference type="PANTHER" id="PTHR35795:SF1">
    <property type="entry name" value="BIS(5'-NUCLEOSYL)-TETRAPHOSPHATASE, SYMMETRICAL"/>
    <property type="match status" value="1"/>
</dbReference>
<dbReference type="CDD" id="cd00077">
    <property type="entry name" value="HDc"/>
    <property type="match status" value="1"/>
</dbReference>
<dbReference type="InterPro" id="IPR006675">
    <property type="entry name" value="HDIG_dom"/>
</dbReference>
<keyword evidence="3" id="KW-0547">Nucleotide-binding</keyword>
<evidence type="ECO:0000313" key="9">
    <source>
        <dbReference type="Proteomes" id="UP000824159"/>
    </source>
</evidence>
<proteinExistence type="predicted"/>
<dbReference type="GO" id="GO:0046872">
    <property type="term" value="F:metal ion binding"/>
    <property type="evidence" value="ECO:0007669"/>
    <property type="project" value="UniProtKB-KW"/>
</dbReference>
<dbReference type="SUPFAM" id="SSF109604">
    <property type="entry name" value="HD-domain/PDEase-like"/>
    <property type="match status" value="1"/>
</dbReference>
<comment type="caution">
    <text evidence="8">The sequence shown here is derived from an EMBL/GenBank/DDBJ whole genome shotgun (WGS) entry which is preliminary data.</text>
</comment>
<name>A0A9D1HDD1_9FIRM</name>
<evidence type="ECO:0000256" key="6">
    <source>
        <dbReference type="ARBA" id="ARBA00049417"/>
    </source>
</evidence>
<evidence type="ECO:0000256" key="5">
    <source>
        <dbReference type="ARBA" id="ARBA00023004"/>
    </source>
</evidence>
<evidence type="ECO:0000256" key="2">
    <source>
        <dbReference type="ARBA" id="ARBA00022723"/>
    </source>
</evidence>
<dbReference type="GO" id="GO:0008803">
    <property type="term" value="F:bis(5'-nucleosyl)-tetraphosphatase (symmetrical) activity"/>
    <property type="evidence" value="ECO:0007669"/>
    <property type="project" value="UniProtKB-EC"/>
</dbReference>
<dbReference type="PANTHER" id="PTHR35795">
    <property type="entry name" value="SLR1885 PROTEIN"/>
    <property type="match status" value="1"/>
</dbReference>
<reference evidence="8" key="2">
    <citation type="journal article" date="2021" name="PeerJ">
        <title>Extensive microbial diversity within the chicken gut microbiome revealed by metagenomics and culture.</title>
        <authorList>
            <person name="Gilroy R."/>
            <person name="Ravi A."/>
            <person name="Getino M."/>
            <person name="Pursley I."/>
            <person name="Horton D.L."/>
            <person name="Alikhan N.F."/>
            <person name="Baker D."/>
            <person name="Gharbi K."/>
            <person name="Hall N."/>
            <person name="Watson M."/>
            <person name="Adriaenssens E.M."/>
            <person name="Foster-Nyarko E."/>
            <person name="Jarju S."/>
            <person name="Secka A."/>
            <person name="Antonio M."/>
            <person name="Oren A."/>
            <person name="Chaudhuri R.R."/>
            <person name="La Ragione R."/>
            <person name="Hildebrand F."/>
            <person name="Pallen M.J."/>
        </authorList>
    </citation>
    <scope>NUCLEOTIDE SEQUENCE</scope>
    <source>
        <strain evidence="8">CHK176-22527</strain>
    </source>
</reference>
<dbReference type="Proteomes" id="UP000824159">
    <property type="component" value="Unassembled WGS sequence"/>
</dbReference>
<comment type="catalytic activity">
    <reaction evidence="6">
        <text>P(1),P(4)-bis(5'-adenosyl) tetraphosphate + H2O = 2 ADP + 2 H(+)</text>
        <dbReference type="Rhea" id="RHEA:24252"/>
        <dbReference type="ChEBI" id="CHEBI:15377"/>
        <dbReference type="ChEBI" id="CHEBI:15378"/>
        <dbReference type="ChEBI" id="CHEBI:58141"/>
        <dbReference type="ChEBI" id="CHEBI:456216"/>
        <dbReference type="EC" id="3.6.1.41"/>
    </reaction>
</comment>
<evidence type="ECO:0000313" key="8">
    <source>
        <dbReference type="EMBL" id="HIT99991.1"/>
    </source>
</evidence>
<dbReference type="Pfam" id="PF01966">
    <property type="entry name" value="HD"/>
    <property type="match status" value="1"/>
</dbReference>
<reference evidence="8" key="1">
    <citation type="submission" date="2020-10" db="EMBL/GenBank/DDBJ databases">
        <authorList>
            <person name="Gilroy R."/>
        </authorList>
    </citation>
    <scope>NUCLEOTIDE SEQUENCE</scope>
    <source>
        <strain evidence="8">CHK176-22527</strain>
    </source>
</reference>
<keyword evidence="2" id="KW-0479">Metal-binding</keyword>
<sequence>MDSFFDSDKFTDKIVGFIKTHLKPSRLEHTYGVSEEAAKLAEHYGEDPEKARTAALCHDMFRSTEVSKLNEYADEFGLPAELKNNPNLAHGKIAAAVLKRDYGVADEDFLNAVAYHTTGREGMSKLEKIIFLADAVEPGRNYPSVEEARRLAYEDLDRACLNVLENTVEYIKGKGEYLDPDTLRARDDLKEKLGL</sequence>
<keyword evidence="4 8" id="KW-0378">Hydrolase</keyword>
<dbReference type="InterPro" id="IPR005249">
    <property type="entry name" value="YqeK"/>
</dbReference>